<evidence type="ECO:0000256" key="1">
    <source>
        <dbReference type="ARBA" id="ARBA00023157"/>
    </source>
</evidence>
<reference evidence="3 4" key="1">
    <citation type="submission" date="2023-06" db="EMBL/GenBank/DDBJ databases">
        <title>Aquibacillus rhizosphaerae LR5S19.</title>
        <authorList>
            <person name="Sun J.-Q."/>
        </authorList>
    </citation>
    <scope>NUCLEOTIDE SEQUENCE [LARGE SCALE GENOMIC DNA]</scope>
    <source>
        <strain evidence="3 4">LR5S19</strain>
    </source>
</reference>
<dbReference type="InterPro" id="IPR000866">
    <property type="entry name" value="AhpC/TSA"/>
</dbReference>
<dbReference type="PANTHER" id="PTHR42852">
    <property type="entry name" value="THIOL:DISULFIDE INTERCHANGE PROTEIN DSBE"/>
    <property type="match status" value="1"/>
</dbReference>
<dbReference type="InterPro" id="IPR013766">
    <property type="entry name" value="Thioredoxin_domain"/>
</dbReference>
<dbReference type="PROSITE" id="PS51352">
    <property type="entry name" value="THIOREDOXIN_2"/>
    <property type="match status" value="1"/>
</dbReference>
<dbReference type="InterPro" id="IPR050553">
    <property type="entry name" value="Thioredoxin_ResA/DsbE_sf"/>
</dbReference>
<evidence type="ECO:0000259" key="2">
    <source>
        <dbReference type="PROSITE" id="PS51352"/>
    </source>
</evidence>
<organism evidence="3 4">
    <name type="scientific">Aquibacillus rhizosphaerae</name>
    <dbReference type="NCBI Taxonomy" id="3051431"/>
    <lineage>
        <taxon>Bacteria</taxon>
        <taxon>Bacillati</taxon>
        <taxon>Bacillota</taxon>
        <taxon>Bacilli</taxon>
        <taxon>Bacillales</taxon>
        <taxon>Bacillaceae</taxon>
        <taxon>Aquibacillus</taxon>
    </lineage>
</organism>
<keyword evidence="4" id="KW-1185">Reference proteome</keyword>
<dbReference type="Pfam" id="PF00578">
    <property type="entry name" value="AhpC-TSA"/>
    <property type="match status" value="1"/>
</dbReference>
<keyword evidence="1" id="KW-1015">Disulfide bond</keyword>
<dbReference type="PANTHER" id="PTHR42852:SF17">
    <property type="entry name" value="THIOREDOXIN-LIKE PROTEIN HI_1115"/>
    <property type="match status" value="1"/>
</dbReference>
<protein>
    <submittedName>
        <fullName evidence="3">TlpA disulfide reductase family protein</fullName>
    </submittedName>
</protein>
<evidence type="ECO:0000313" key="3">
    <source>
        <dbReference type="EMBL" id="MDL4839930.1"/>
    </source>
</evidence>
<name>A0ABT7L429_9BACI</name>
<dbReference type="SUPFAM" id="SSF52833">
    <property type="entry name" value="Thioredoxin-like"/>
    <property type="match status" value="1"/>
</dbReference>
<dbReference type="Gene3D" id="3.40.30.10">
    <property type="entry name" value="Glutaredoxin"/>
    <property type="match status" value="1"/>
</dbReference>
<accession>A0ABT7L429</accession>
<comment type="caution">
    <text evidence="3">The sequence shown here is derived from an EMBL/GenBank/DDBJ whole genome shotgun (WGS) entry which is preliminary data.</text>
</comment>
<feature type="domain" description="Thioredoxin" evidence="2">
    <location>
        <begin position="1"/>
        <end position="135"/>
    </location>
</feature>
<dbReference type="Proteomes" id="UP001235343">
    <property type="component" value="Unassembled WGS sequence"/>
</dbReference>
<proteinExistence type="predicted"/>
<dbReference type="CDD" id="cd02966">
    <property type="entry name" value="TlpA_like_family"/>
    <property type="match status" value="1"/>
</dbReference>
<gene>
    <name evidence="3" type="ORF">QQS35_05605</name>
</gene>
<dbReference type="InterPro" id="IPR036249">
    <property type="entry name" value="Thioredoxin-like_sf"/>
</dbReference>
<dbReference type="EMBL" id="JASTZU010000019">
    <property type="protein sequence ID" value="MDL4839930.1"/>
    <property type="molecule type" value="Genomic_DNA"/>
</dbReference>
<evidence type="ECO:0000313" key="4">
    <source>
        <dbReference type="Proteomes" id="UP001235343"/>
    </source>
</evidence>
<sequence length="138" mass="15749">MKAPNFKLPFINKEGTYSLTDDLGKIIIISFWTSWCPECGTDLPKKEQLYHSIDKNKVKMLTINVAGRERNQMDPIDYTSKFLSQTTLIDKGRDTYDKFDCKGVPTTIIINSTGEIHSHFDDKSDFLQIVKSLGQLIV</sequence>
<dbReference type="RefSeq" id="WP_285930925.1">
    <property type="nucleotide sequence ID" value="NZ_JASTZU010000019.1"/>
</dbReference>